<evidence type="ECO:0008006" key="3">
    <source>
        <dbReference type="Google" id="ProtNLM"/>
    </source>
</evidence>
<reference evidence="1 2" key="1">
    <citation type="submission" date="2023-04" db="EMBL/GenBank/DDBJ databases">
        <title>Genome of Basidiobolus ranarum AG-B5.</title>
        <authorList>
            <person name="Stajich J.E."/>
            <person name="Carter-House D."/>
            <person name="Gryganskyi A."/>
        </authorList>
    </citation>
    <scope>NUCLEOTIDE SEQUENCE [LARGE SCALE GENOMIC DNA]</scope>
    <source>
        <strain evidence="1 2">AG-B5</strain>
    </source>
</reference>
<organism evidence="1 2">
    <name type="scientific">Basidiobolus ranarum</name>
    <dbReference type="NCBI Taxonomy" id="34480"/>
    <lineage>
        <taxon>Eukaryota</taxon>
        <taxon>Fungi</taxon>
        <taxon>Fungi incertae sedis</taxon>
        <taxon>Zoopagomycota</taxon>
        <taxon>Entomophthoromycotina</taxon>
        <taxon>Basidiobolomycetes</taxon>
        <taxon>Basidiobolales</taxon>
        <taxon>Basidiobolaceae</taxon>
        <taxon>Basidiobolus</taxon>
    </lineage>
</organism>
<proteinExistence type="predicted"/>
<dbReference type="EMBL" id="JASJQH010001322">
    <property type="protein sequence ID" value="KAK9761585.1"/>
    <property type="molecule type" value="Genomic_DNA"/>
</dbReference>
<dbReference type="InterPro" id="IPR016181">
    <property type="entry name" value="Acyl_CoA_acyltransferase"/>
</dbReference>
<sequence length="360" mass="41184">MDNTNAANLIIKVLQDGLIFRRATESDEENIEILSQLVHSGPLGMEEEDGFSFFKKYAKGPHPPTTIEHFVVIENTRSNPGANPIVAVTCLVKELCMYGSVPFIMGRPEIIGTHPDFRGRGFVHLMMEYINNLCDKENLLLDGITGIPFFYRQFGYEFALALDSGDGVKLDDIPPLNENNQYFLRSAQLQDYDDYSAFHDLNCTTSLISMSVNPDIWNHALTCWKDNEKIMRTYIIYMIYSKSFSETPVGVAVVMYNRWTHCQTVTEIVLGSLETNTMYPTSKVEEMLPDILSILKHNLSKDLIPQRDKEPPLSMLKLNITKRNPIHSALMNLKLYSTPSNPYACVKRSNREDREWMCMR</sequence>
<evidence type="ECO:0000313" key="2">
    <source>
        <dbReference type="Proteomes" id="UP001479436"/>
    </source>
</evidence>
<dbReference type="SUPFAM" id="SSF55729">
    <property type="entry name" value="Acyl-CoA N-acyltransferases (Nat)"/>
    <property type="match status" value="1"/>
</dbReference>
<dbReference type="Gene3D" id="3.40.630.30">
    <property type="match status" value="1"/>
</dbReference>
<name>A0ABR2WJA1_9FUNG</name>
<protein>
    <recommendedName>
        <fullName evidence="3">N-acetyltransferase domain-containing protein</fullName>
    </recommendedName>
</protein>
<comment type="caution">
    <text evidence="1">The sequence shown here is derived from an EMBL/GenBank/DDBJ whole genome shotgun (WGS) entry which is preliminary data.</text>
</comment>
<keyword evidence="2" id="KW-1185">Reference proteome</keyword>
<evidence type="ECO:0000313" key="1">
    <source>
        <dbReference type="EMBL" id="KAK9761585.1"/>
    </source>
</evidence>
<accession>A0ABR2WJA1</accession>
<gene>
    <name evidence="1" type="ORF">K7432_013416</name>
</gene>
<dbReference type="Proteomes" id="UP001479436">
    <property type="component" value="Unassembled WGS sequence"/>
</dbReference>